<name>D0WJ11_SLAES</name>
<accession>D0WJ11</accession>
<comment type="similarity">
    <text evidence="3">Belongs to the peptidase U32 family.</text>
</comment>
<dbReference type="EC" id="3.4.-.-" evidence="5"/>
<dbReference type="Proteomes" id="UP000006001">
    <property type="component" value="Unassembled WGS sequence"/>
</dbReference>
<dbReference type="GO" id="GO:0008233">
    <property type="term" value="F:peptidase activity"/>
    <property type="evidence" value="ECO:0007669"/>
    <property type="project" value="UniProtKB-KW"/>
</dbReference>
<feature type="region of interest" description="Disordered" evidence="4">
    <location>
        <begin position="1"/>
        <end position="21"/>
    </location>
</feature>
<dbReference type="AlphaFoldDB" id="D0WJ11"/>
<gene>
    <name evidence="5" type="ORF">HMPREF0762_01836</name>
</gene>
<dbReference type="PROSITE" id="PS01276">
    <property type="entry name" value="PEPTIDASE_U32"/>
    <property type="match status" value="1"/>
</dbReference>
<evidence type="ECO:0000256" key="3">
    <source>
        <dbReference type="ARBA" id="ARBA00038374"/>
    </source>
</evidence>
<keyword evidence="6" id="KW-1185">Reference proteome</keyword>
<protein>
    <submittedName>
        <fullName evidence="5">Peptidase, U32 family</fullName>
        <ecNumber evidence="5">3.4.-.-</ecNumber>
    </submittedName>
</protein>
<dbReference type="InterPro" id="IPR051454">
    <property type="entry name" value="RNA/ubiquinone_mod_enzymes"/>
</dbReference>
<evidence type="ECO:0000256" key="4">
    <source>
        <dbReference type="SAM" id="MobiDB-lite"/>
    </source>
</evidence>
<dbReference type="EMBL" id="ACUX02000019">
    <property type="protein sequence ID" value="EEZ60359.1"/>
    <property type="molecule type" value="Genomic_DNA"/>
</dbReference>
<reference evidence="5" key="1">
    <citation type="submission" date="2009-10" db="EMBL/GenBank/DDBJ databases">
        <authorList>
            <person name="Weinstock G."/>
            <person name="Sodergren E."/>
            <person name="Clifton S."/>
            <person name="Fulton L."/>
            <person name="Fulton B."/>
            <person name="Courtney L."/>
            <person name="Fronick C."/>
            <person name="Harrison M."/>
            <person name="Strong C."/>
            <person name="Farmer C."/>
            <person name="Delahaunty K."/>
            <person name="Markovic C."/>
            <person name="Hall O."/>
            <person name="Minx P."/>
            <person name="Tomlinson C."/>
            <person name="Mitreva M."/>
            <person name="Nelson J."/>
            <person name="Hou S."/>
            <person name="Wollam A."/>
            <person name="Pepin K.H."/>
            <person name="Johnson M."/>
            <person name="Bhonagiri V."/>
            <person name="Nash W.E."/>
            <person name="Warren W."/>
            <person name="Chinwalla A."/>
            <person name="Mardis E.R."/>
            <person name="Wilson R.K."/>
        </authorList>
    </citation>
    <scope>NUCLEOTIDE SEQUENCE [LARGE SCALE GENOMIC DNA]</scope>
    <source>
        <strain evidence="5">ATCC 700122</strain>
    </source>
</reference>
<keyword evidence="1" id="KW-0645">Protease</keyword>
<dbReference type="InterPro" id="IPR001539">
    <property type="entry name" value="Peptidase_U32"/>
</dbReference>
<comment type="caution">
    <text evidence="5">The sequence shown here is derived from an EMBL/GenBank/DDBJ whole genome shotgun (WGS) entry which is preliminary data.</text>
</comment>
<dbReference type="STRING" id="649764.HMPREF0762_01836"/>
<keyword evidence="2 5" id="KW-0378">Hydrolase</keyword>
<dbReference type="PANTHER" id="PTHR30217:SF6">
    <property type="entry name" value="TRNA HYDROXYLATION PROTEIN P"/>
    <property type="match status" value="1"/>
</dbReference>
<sequence length="499" mass="53036">MRFEPSVRSASHGAREYDVDESRTGMPRMELLAPAGGWEQLECAVAFGADAVYLATPRYGMRHRADNFAEADIPRAVAFAHARGAAVHVTVNTIMSDADTDDLPRYFAMLADAGVDAFIVADAGAIAIAREAAPRVAIHLSTQASVMNAAAARLYASLGVTRIVVAREMGLSAIAEMRRRLPQGMQIEAFAHGSMCMAYSGRCLISDYLVGDGRGANKGNCAQPCRWGYTLVERTRPGQSFDIEEEPPVAGGVDASAPAESFIMSSNDMCMLEHLDDLAAAGVESIKIEGRAKGAYYVAAVVNAYRHVLDGEPASVWASELETVSHRPYSTGFYYGDPGQNAVSDQYVRAYHMVARVAGIDAAAFGTGRIPSAEASGGPGAGCIGSERAAAAARGDTRASGTRASLVCRNRFAEGDVVEALRPTAPIESFEVKDLVWHAPPDFDLTDVRRDAPDSILGPDPARPGGHLVKVDVANRTMECYSCAASVRLSPGDILRTKA</sequence>
<dbReference type="GO" id="GO:0006508">
    <property type="term" value="P:proteolysis"/>
    <property type="evidence" value="ECO:0007669"/>
    <property type="project" value="UniProtKB-KW"/>
</dbReference>
<dbReference type="HOGENOM" id="CLU_011540_0_0_11"/>
<organism evidence="5 6">
    <name type="scientific">Slackia exigua (strain ATCC 700122 / DSM 15923 / CIP 105133 / JCM 11022 / KCTC 5966 / S-7)</name>
    <dbReference type="NCBI Taxonomy" id="649764"/>
    <lineage>
        <taxon>Bacteria</taxon>
        <taxon>Bacillati</taxon>
        <taxon>Actinomycetota</taxon>
        <taxon>Coriobacteriia</taxon>
        <taxon>Eggerthellales</taxon>
        <taxon>Eggerthellaceae</taxon>
        <taxon>Slackia</taxon>
    </lineage>
</organism>
<evidence type="ECO:0000256" key="1">
    <source>
        <dbReference type="ARBA" id="ARBA00022670"/>
    </source>
</evidence>
<proteinExistence type="inferred from homology"/>
<dbReference type="Pfam" id="PF01136">
    <property type="entry name" value="Peptidase_U32"/>
    <property type="match status" value="1"/>
</dbReference>
<evidence type="ECO:0000313" key="6">
    <source>
        <dbReference type="Proteomes" id="UP000006001"/>
    </source>
</evidence>
<dbReference type="PANTHER" id="PTHR30217">
    <property type="entry name" value="PEPTIDASE U32 FAMILY"/>
    <property type="match status" value="1"/>
</dbReference>
<evidence type="ECO:0000313" key="5">
    <source>
        <dbReference type="EMBL" id="EEZ60359.1"/>
    </source>
</evidence>
<dbReference type="eggNOG" id="COG0826">
    <property type="taxonomic scope" value="Bacteria"/>
</dbReference>
<evidence type="ECO:0000256" key="2">
    <source>
        <dbReference type="ARBA" id="ARBA00022801"/>
    </source>
</evidence>